<feature type="domain" description="PRTase-CE" evidence="1">
    <location>
        <begin position="31"/>
        <end position="324"/>
    </location>
</feature>
<evidence type="ECO:0000313" key="3">
    <source>
        <dbReference type="Proteomes" id="UP000321405"/>
    </source>
</evidence>
<protein>
    <recommendedName>
        <fullName evidence="1">PRTase-CE domain-containing protein</fullName>
    </recommendedName>
</protein>
<dbReference type="AlphaFoldDB" id="A0A511BPR1"/>
<evidence type="ECO:0000259" key="1">
    <source>
        <dbReference type="Pfam" id="PF24390"/>
    </source>
</evidence>
<name>A0A511BPR1_9PROT</name>
<dbReference type="OrthoDB" id="7753492at2"/>
<sequence length="344" mass="38343">MAERDDLLASIVATTADYREGDLAAPTPEHVERWINQFDPAVQLPILREMDHVLKQTYFSRKRTKKFLAGLFQTEKLVGDDPCTYWKGVKFLDIQGGGASQKEMLALFSKVLEEKCGFAAIDCGTAPHAFVYLDDAIFTGNRVRRDLETWIANEAPAEAKVHVITIALHSGGQHYANGKIKEAATASGKKVDLTWWRAIELEDRKAHTTTSDVLRPVAIPDDEGVKAYVAAMRYAPNLRTAGNVGGNGIFSSDIGRQLLENEFLKAGVRIRQMCPHLNQYQRPLGNMILDTLGFGSLIVTFRNCPNNAPLAFWAGDPWHPLFPRTTNSDTSMKRFMAMLAKDVF</sequence>
<dbReference type="EMBL" id="BJVC01000002">
    <property type="protein sequence ID" value="GEL01843.1"/>
    <property type="molecule type" value="Genomic_DNA"/>
</dbReference>
<dbReference type="InterPro" id="IPR056920">
    <property type="entry name" value="PRTase-CE"/>
</dbReference>
<comment type="caution">
    <text evidence="2">The sequence shown here is derived from an EMBL/GenBank/DDBJ whole genome shotgun (WGS) entry which is preliminary data.</text>
</comment>
<dbReference type="Pfam" id="PF24390">
    <property type="entry name" value="PRTase-CE"/>
    <property type="match status" value="1"/>
</dbReference>
<keyword evidence="3" id="KW-1185">Reference proteome</keyword>
<reference evidence="2 3" key="1">
    <citation type="submission" date="2019-07" db="EMBL/GenBank/DDBJ databases">
        <title>Whole genome shotgun sequence of Swaminathania salitolerans NBRC 104436.</title>
        <authorList>
            <person name="Hosoyama A."/>
            <person name="Uohara A."/>
            <person name="Ohji S."/>
            <person name="Ichikawa N."/>
        </authorList>
    </citation>
    <scope>NUCLEOTIDE SEQUENCE [LARGE SCALE GENOMIC DNA]</scope>
    <source>
        <strain evidence="2 3">NBRC 104436</strain>
    </source>
</reference>
<proteinExistence type="predicted"/>
<dbReference type="RefSeq" id="WP_147092838.1">
    <property type="nucleotide sequence ID" value="NZ_BJVC01000002.1"/>
</dbReference>
<evidence type="ECO:0000313" key="2">
    <source>
        <dbReference type="EMBL" id="GEL01843.1"/>
    </source>
</evidence>
<gene>
    <name evidence="2" type="ORF">SSA02_10060</name>
</gene>
<accession>A0A511BPR1</accession>
<dbReference type="Proteomes" id="UP000321405">
    <property type="component" value="Unassembled WGS sequence"/>
</dbReference>
<organism evidence="2 3">
    <name type="scientific">Swaminathania salitolerans</name>
    <dbReference type="NCBI Taxonomy" id="182838"/>
    <lineage>
        <taxon>Bacteria</taxon>
        <taxon>Pseudomonadati</taxon>
        <taxon>Pseudomonadota</taxon>
        <taxon>Alphaproteobacteria</taxon>
        <taxon>Acetobacterales</taxon>
        <taxon>Acetobacteraceae</taxon>
        <taxon>Swaminathania</taxon>
    </lineage>
</organism>